<keyword evidence="1" id="KW-0175">Coiled coil</keyword>
<accession>A0A6A6SAQ4</accession>
<feature type="region of interest" description="Disordered" evidence="2">
    <location>
        <begin position="51"/>
        <end position="73"/>
    </location>
</feature>
<sequence>MPRNPGPNAQRLMPQHSYIHDVEPRSMFAFSSRTRNRDLVINIPSTIVDSQRNPDIMSFSSPSPTSTASLHSPTSSVASETHFLSLPPRRKQRVSAEHTLNRVRENQRRHRARRKDYITSLEEKLAETEKHLAEARAEIELLRRERGMGKEHEECVRPVFCDHEDASGNGDKAEGEVVERREGRKESPTKGGAAEVGRMEAATMSQLATAGAGIPPEMVTFLGDLSTFMADNLPSPIPTTTMPAGPPPCCEDIPAPSSTTAPPSEPVSVSPECSSCHERPAPLPTESTTLCAQAYVMIQQQNFRGIDAGTIRLWLYQGYRRAQREGEGCRVENGALFRLLDYISGI</sequence>
<name>A0A6A6SAQ4_9PLEO</name>
<dbReference type="AlphaFoldDB" id="A0A6A6SAQ4"/>
<evidence type="ECO:0000313" key="4">
    <source>
        <dbReference type="Proteomes" id="UP000799753"/>
    </source>
</evidence>
<dbReference type="Proteomes" id="UP000799753">
    <property type="component" value="Unassembled WGS sequence"/>
</dbReference>
<evidence type="ECO:0000256" key="2">
    <source>
        <dbReference type="SAM" id="MobiDB-lite"/>
    </source>
</evidence>
<gene>
    <name evidence="3" type="ORF">P280DRAFT_546079</name>
</gene>
<dbReference type="OrthoDB" id="4505928at2759"/>
<proteinExistence type="predicted"/>
<feature type="compositionally biased region" description="Low complexity" evidence="2">
    <location>
        <begin position="58"/>
        <end position="73"/>
    </location>
</feature>
<dbReference type="PANTHER" id="PTHR42070:SF1">
    <property type="entry name" value="FILAMENT ASSOCIATED PROTEIN, PUTATIVE (AFU_ORTHOLOGUE AFUA_8G06630)-RELATED"/>
    <property type="match status" value="1"/>
</dbReference>
<evidence type="ECO:0008006" key="5">
    <source>
        <dbReference type="Google" id="ProtNLM"/>
    </source>
</evidence>
<dbReference type="CDD" id="cd14688">
    <property type="entry name" value="bZIP_YAP"/>
    <property type="match status" value="1"/>
</dbReference>
<protein>
    <recommendedName>
        <fullName evidence="5">BZIP domain-containing protein</fullName>
    </recommendedName>
</protein>
<dbReference type="EMBL" id="MU006778">
    <property type="protein sequence ID" value="KAF2644640.1"/>
    <property type="molecule type" value="Genomic_DNA"/>
</dbReference>
<dbReference type="PANTHER" id="PTHR42070">
    <property type="entry name" value="FILAMENT ASSOCIATED PROTEIN, PUTATIVE (AFU_ORTHOLOGUE AFUA_8G06630)-RELATED"/>
    <property type="match status" value="1"/>
</dbReference>
<feature type="compositionally biased region" description="Basic and acidic residues" evidence="2">
    <location>
        <begin position="166"/>
        <end position="188"/>
    </location>
</feature>
<evidence type="ECO:0000313" key="3">
    <source>
        <dbReference type="EMBL" id="KAF2644640.1"/>
    </source>
</evidence>
<organism evidence="3 4">
    <name type="scientific">Massarina eburnea CBS 473.64</name>
    <dbReference type="NCBI Taxonomy" id="1395130"/>
    <lineage>
        <taxon>Eukaryota</taxon>
        <taxon>Fungi</taxon>
        <taxon>Dikarya</taxon>
        <taxon>Ascomycota</taxon>
        <taxon>Pezizomycotina</taxon>
        <taxon>Dothideomycetes</taxon>
        <taxon>Pleosporomycetidae</taxon>
        <taxon>Pleosporales</taxon>
        <taxon>Massarineae</taxon>
        <taxon>Massarinaceae</taxon>
        <taxon>Massarina</taxon>
    </lineage>
</organism>
<feature type="region of interest" description="Disordered" evidence="2">
    <location>
        <begin position="239"/>
        <end position="280"/>
    </location>
</feature>
<feature type="compositionally biased region" description="Low complexity" evidence="2">
    <location>
        <begin position="254"/>
        <end position="274"/>
    </location>
</feature>
<evidence type="ECO:0000256" key="1">
    <source>
        <dbReference type="SAM" id="Coils"/>
    </source>
</evidence>
<feature type="region of interest" description="Disordered" evidence="2">
    <location>
        <begin position="166"/>
        <end position="194"/>
    </location>
</feature>
<reference evidence="3" key="1">
    <citation type="journal article" date="2020" name="Stud. Mycol.">
        <title>101 Dothideomycetes genomes: a test case for predicting lifestyles and emergence of pathogens.</title>
        <authorList>
            <person name="Haridas S."/>
            <person name="Albert R."/>
            <person name="Binder M."/>
            <person name="Bloem J."/>
            <person name="Labutti K."/>
            <person name="Salamov A."/>
            <person name="Andreopoulos B."/>
            <person name="Baker S."/>
            <person name="Barry K."/>
            <person name="Bills G."/>
            <person name="Bluhm B."/>
            <person name="Cannon C."/>
            <person name="Castanera R."/>
            <person name="Culley D."/>
            <person name="Daum C."/>
            <person name="Ezra D."/>
            <person name="Gonzalez J."/>
            <person name="Henrissat B."/>
            <person name="Kuo A."/>
            <person name="Liang C."/>
            <person name="Lipzen A."/>
            <person name="Lutzoni F."/>
            <person name="Magnuson J."/>
            <person name="Mondo S."/>
            <person name="Nolan M."/>
            <person name="Ohm R."/>
            <person name="Pangilinan J."/>
            <person name="Park H.-J."/>
            <person name="Ramirez L."/>
            <person name="Alfaro M."/>
            <person name="Sun H."/>
            <person name="Tritt A."/>
            <person name="Yoshinaga Y."/>
            <person name="Zwiers L.-H."/>
            <person name="Turgeon B."/>
            <person name="Goodwin S."/>
            <person name="Spatafora J."/>
            <person name="Crous P."/>
            <person name="Grigoriev I."/>
        </authorList>
    </citation>
    <scope>NUCLEOTIDE SEQUENCE</scope>
    <source>
        <strain evidence="3">CBS 473.64</strain>
    </source>
</reference>
<feature type="coiled-coil region" evidence="1">
    <location>
        <begin position="118"/>
        <end position="145"/>
    </location>
</feature>
<keyword evidence="4" id="KW-1185">Reference proteome</keyword>